<feature type="non-terminal residue" evidence="2">
    <location>
        <position position="252"/>
    </location>
</feature>
<dbReference type="GO" id="GO:0016491">
    <property type="term" value="F:oxidoreductase activity"/>
    <property type="evidence" value="ECO:0007669"/>
    <property type="project" value="InterPro"/>
</dbReference>
<dbReference type="InterPro" id="IPR020843">
    <property type="entry name" value="ER"/>
</dbReference>
<dbReference type="EMBL" id="GEDC01008890">
    <property type="protein sequence ID" value="JAS28408.1"/>
    <property type="molecule type" value="Transcribed_RNA"/>
</dbReference>
<dbReference type="SUPFAM" id="SSF51735">
    <property type="entry name" value="NAD(P)-binding Rossmann-fold domains"/>
    <property type="match status" value="1"/>
</dbReference>
<evidence type="ECO:0000259" key="1">
    <source>
        <dbReference type="SMART" id="SM00829"/>
    </source>
</evidence>
<dbReference type="Gene3D" id="3.40.50.720">
    <property type="entry name" value="NAD(P)-binding Rossmann-like Domain"/>
    <property type="match status" value="1"/>
</dbReference>
<dbReference type="InterPro" id="IPR051397">
    <property type="entry name" value="Zn-ADH-like_protein"/>
</dbReference>
<reference evidence="2" key="1">
    <citation type="submission" date="2015-12" db="EMBL/GenBank/DDBJ databases">
        <title>De novo transcriptome assembly of four potential Pierce s Disease insect vectors from Arizona vineyards.</title>
        <authorList>
            <person name="Tassone E.E."/>
        </authorList>
    </citation>
    <scope>NUCLEOTIDE SEQUENCE</scope>
</reference>
<gene>
    <name evidence="2" type="ORF">g.19115</name>
</gene>
<proteinExistence type="predicted"/>
<dbReference type="InterPro" id="IPR013154">
    <property type="entry name" value="ADH-like_N"/>
</dbReference>
<evidence type="ECO:0000313" key="2">
    <source>
        <dbReference type="EMBL" id="JAS28408.1"/>
    </source>
</evidence>
<dbReference type="SMART" id="SM00829">
    <property type="entry name" value="PKS_ER"/>
    <property type="match status" value="1"/>
</dbReference>
<sequence length="252" mass="27784">MFAFKNSRLILNKYLRFPLISERLYLLSEIGYNRSASVKSAVLTDFEKPLEIQDVKEKNLKKGEVRIKVHYCSVNTLDLNMVGGQGRVKPNLPFYPGYEVSGEVIEEQLPDDTENVISIGDKVVALCKNNFGGFSTQCIANGNDVWRVSTTDLERASVLADNYSLAMLGLFRRGKIKEKTTVLVTAGVGGLGLAAVDIAANVYKSKVIAVCSTDDKSELLRNKGAWSALTFEPKNLRTIVKDVTKNKGVDVV</sequence>
<dbReference type="SUPFAM" id="SSF50129">
    <property type="entry name" value="GroES-like"/>
    <property type="match status" value="1"/>
</dbReference>
<dbReference type="Gene3D" id="3.90.180.10">
    <property type="entry name" value="Medium-chain alcohol dehydrogenases, catalytic domain"/>
    <property type="match status" value="1"/>
</dbReference>
<protein>
    <recommendedName>
        <fullName evidence="1">Enoyl reductase (ER) domain-containing protein</fullName>
    </recommendedName>
</protein>
<accession>A0A1B6DRV5</accession>
<dbReference type="InterPro" id="IPR011032">
    <property type="entry name" value="GroES-like_sf"/>
</dbReference>
<dbReference type="PANTHER" id="PTHR43677:SF4">
    <property type="entry name" value="QUINONE OXIDOREDUCTASE-LIKE PROTEIN 2"/>
    <property type="match status" value="1"/>
</dbReference>
<dbReference type="PANTHER" id="PTHR43677">
    <property type="entry name" value="SHORT-CHAIN DEHYDROGENASE/REDUCTASE"/>
    <property type="match status" value="1"/>
</dbReference>
<name>A0A1B6DRV5_9HEMI</name>
<dbReference type="GO" id="GO:0005739">
    <property type="term" value="C:mitochondrion"/>
    <property type="evidence" value="ECO:0007669"/>
    <property type="project" value="TreeGrafter"/>
</dbReference>
<dbReference type="InterPro" id="IPR036291">
    <property type="entry name" value="NAD(P)-bd_dom_sf"/>
</dbReference>
<dbReference type="Pfam" id="PF08240">
    <property type="entry name" value="ADH_N"/>
    <property type="match status" value="1"/>
</dbReference>
<dbReference type="AlphaFoldDB" id="A0A1B6DRV5"/>
<organism evidence="2">
    <name type="scientific">Clastoptera arizonana</name>
    <name type="common">Arizona spittle bug</name>
    <dbReference type="NCBI Taxonomy" id="38151"/>
    <lineage>
        <taxon>Eukaryota</taxon>
        <taxon>Metazoa</taxon>
        <taxon>Ecdysozoa</taxon>
        <taxon>Arthropoda</taxon>
        <taxon>Hexapoda</taxon>
        <taxon>Insecta</taxon>
        <taxon>Pterygota</taxon>
        <taxon>Neoptera</taxon>
        <taxon>Paraneoptera</taxon>
        <taxon>Hemiptera</taxon>
        <taxon>Auchenorrhyncha</taxon>
        <taxon>Cercopoidea</taxon>
        <taxon>Clastopteridae</taxon>
        <taxon>Clastoptera</taxon>
    </lineage>
</organism>
<feature type="domain" description="Enoyl reductase (ER)" evidence="1">
    <location>
        <begin position="44"/>
        <end position="252"/>
    </location>
</feature>